<keyword evidence="3" id="KW-1185">Reference proteome</keyword>
<sequence length="355" mass="39130">MKLLGSKRKRMWIIISLLLILSMLSVVTACSSSSNENEGNENAGEKIELVMGHPFSGQHPISTAILEPFAEALKEESSGRITLTIIPAAAITSAASVYEDVIAGSFDIGWTLQGYTAGRYPLTEVVELPFIVNSATEGSVALWRLLEQSPDLQEEYSEVKVLSFWVTDPGEVMSKKLVQKPEDMSGMRVRFAGPMQEKMLTKLGAVPVGMAAPDMYDNLERGIIDGIAIGSSTIESYRLHEVITHATEGLHMFVSPQVLFLNKDKWDSLSVEDQDLISKLSGEYMAEKAGEVYNHGLDTGFELALDGGVEIYEVPDDVKTQWDSILAPIVEEWTSSNPKYKTAYDLMVQIVDDLR</sequence>
<evidence type="ECO:0000256" key="1">
    <source>
        <dbReference type="ARBA" id="ARBA00022729"/>
    </source>
</evidence>
<dbReference type="PANTHER" id="PTHR33376">
    <property type="match status" value="1"/>
</dbReference>
<reference evidence="2 3" key="1">
    <citation type="submission" date="2019-10" db="EMBL/GenBank/DDBJ databases">
        <title>Alkalibaculum tamaniensis sp.nov., a new alkaliphilic acetogen, isolated on methoxylated aromatics from a mud volcano.</title>
        <authorList>
            <person name="Khomyakova M.A."/>
            <person name="Merkel A.Y."/>
            <person name="Bonch-Osmolovskaya E.A."/>
            <person name="Slobodkin A.I."/>
        </authorList>
    </citation>
    <scope>NUCLEOTIDE SEQUENCE [LARGE SCALE GENOMIC DNA]</scope>
    <source>
        <strain evidence="2 3">M08DMB</strain>
    </source>
</reference>
<dbReference type="EMBL" id="WHNX01000009">
    <property type="protein sequence ID" value="MPW25595.1"/>
    <property type="molecule type" value="Genomic_DNA"/>
</dbReference>
<gene>
    <name evidence="2" type="ORF">GC105_07310</name>
</gene>
<dbReference type="AlphaFoldDB" id="A0A6A7K888"/>
<organism evidence="2 3">
    <name type="scientific">Alkalibaculum sporogenes</name>
    <dbReference type="NCBI Taxonomy" id="2655001"/>
    <lineage>
        <taxon>Bacteria</taxon>
        <taxon>Bacillati</taxon>
        <taxon>Bacillota</taxon>
        <taxon>Clostridia</taxon>
        <taxon>Eubacteriales</taxon>
        <taxon>Eubacteriaceae</taxon>
        <taxon>Alkalibaculum</taxon>
    </lineage>
</organism>
<proteinExistence type="predicted"/>
<evidence type="ECO:0000313" key="2">
    <source>
        <dbReference type="EMBL" id="MPW25595.1"/>
    </source>
</evidence>
<dbReference type="Proteomes" id="UP000440004">
    <property type="component" value="Unassembled WGS sequence"/>
</dbReference>
<dbReference type="PROSITE" id="PS51257">
    <property type="entry name" value="PROKAR_LIPOPROTEIN"/>
    <property type="match status" value="1"/>
</dbReference>
<dbReference type="PANTHER" id="PTHR33376:SF15">
    <property type="entry name" value="BLL6794 PROTEIN"/>
    <property type="match status" value="1"/>
</dbReference>
<dbReference type="GO" id="GO:0055085">
    <property type="term" value="P:transmembrane transport"/>
    <property type="evidence" value="ECO:0007669"/>
    <property type="project" value="InterPro"/>
</dbReference>
<dbReference type="Gene3D" id="3.40.190.170">
    <property type="entry name" value="Bacterial extracellular solute-binding protein, family 7"/>
    <property type="match status" value="1"/>
</dbReference>
<dbReference type="NCBIfam" id="NF037995">
    <property type="entry name" value="TRAP_S1"/>
    <property type="match status" value="1"/>
</dbReference>
<keyword evidence="1" id="KW-0732">Signal</keyword>
<dbReference type="CDD" id="cd13665">
    <property type="entry name" value="PBP2_TRAP_Dctp3_4"/>
    <property type="match status" value="1"/>
</dbReference>
<name>A0A6A7K888_9FIRM</name>
<dbReference type="Pfam" id="PF03480">
    <property type="entry name" value="DctP"/>
    <property type="match status" value="1"/>
</dbReference>
<dbReference type="InterPro" id="IPR038404">
    <property type="entry name" value="TRAP_DctP_sf"/>
</dbReference>
<dbReference type="RefSeq" id="WP_152803214.1">
    <property type="nucleotide sequence ID" value="NZ_WHNX01000009.1"/>
</dbReference>
<dbReference type="InterPro" id="IPR018389">
    <property type="entry name" value="DctP_fam"/>
</dbReference>
<accession>A0A6A7K888</accession>
<protein>
    <recommendedName>
        <fullName evidence="4">TRAP transporter substrate-binding protein</fullName>
    </recommendedName>
</protein>
<evidence type="ECO:0000313" key="3">
    <source>
        <dbReference type="Proteomes" id="UP000440004"/>
    </source>
</evidence>
<evidence type="ECO:0008006" key="4">
    <source>
        <dbReference type="Google" id="ProtNLM"/>
    </source>
</evidence>
<comment type="caution">
    <text evidence="2">The sequence shown here is derived from an EMBL/GenBank/DDBJ whole genome shotgun (WGS) entry which is preliminary data.</text>
</comment>